<evidence type="ECO:0000313" key="2">
    <source>
        <dbReference type="Proteomes" id="UP001324427"/>
    </source>
</evidence>
<organism evidence="1 2">
    <name type="scientific">Oleoguttula mirabilis</name>
    <dbReference type="NCBI Taxonomy" id="1507867"/>
    <lineage>
        <taxon>Eukaryota</taxon>
        <taxon>Fungi</taxon>
        <taxon>Dikarya</taxon>
        <taxon>Ascomycota</taxon>
        <taxon>Pezizomycotina</taxon>
        <taxon>Dothideomycetes</taxon>
        <taxon>Dothideomycetidae</taxon>
        <taxon>Mycosphaerellales</taxon>
        <taxon>Teratosphaeriaceae</taxon>
        <taxon>Oleoguttula</taxon>
    </lineage>
</organism>
<keyword evidence="2" id="KW-1185">Reference proteome</keyword>
<protein>
    <submittedName>
        <fullName evidence="1">Uncharacterized protein</fullName>
    </submittedName>
</protein>
<dbReference type="EMBL" id="JAVFHQ010000029">
    <property type="protein sequence ID" value="KAK4543836.1"/>
    <property type="molecule type" value="Genomic_DNA"/>
</dbReference>
<accession>A0AAV9JF55</accession>
<name>A0AAV9JF55_9PEZI</name>
<dbReference type="Proteomes" id="UP001324427">
    <property type="component" value="Unassembled WGS sequence"/>
</dbReference>
<proteinExistence type="predicted"/>
<gene>
    <name evidence="1" type="ORF">LTR36_004869</name>
</gene>
<dbReference type="AlphaFoldDB" id="A0AAV9JF55"/>
<sequence>MAASSFMERPLELRERVYKLVFETYAPSRLYTCPNPYEQDGDYDVIEHPDHIAQNRKAIAVFAALCSANKQLKREVTPVVFSTFHLHFRAVLDGQA</sequence>
<evidence type="ECO:0000313" key="1">
    <source>
        <dbReference type="EMBL" id="KAK4543836.1"/>
    </source>
</evidence>
<comment type="caution">
    <text evidence="1">The sequence shown here is derived from an EMBL/GenBank/DDBJ whole genome shotgun (WGS) entry which is preliminary data.</text>
</comment>
<reference evidence="1 2" key="1">
    <citation type="submission" date="2021-11" db="EMBL/GenBank/DDBJ databases">
        <title>Black yeast isolated from Biological Soil Crust.</title>
        <authorList>
            <person name="Kurbessoian T."/>
        </authorList>
    </citation>
    <scope>NUCLEOTIDE SEQUENCE [LARGE SCALE GENOMIC DNA]</scope>
    <source>
        <strain evidence="1 2">CCFEE 5522</strain>
    </source>
</reference>